<proteinExistence type="predicted"/>
<gene>
    <name evidence="2" type="ORF">BOLC3T18212H</name>
</gene>
<feature type="compositionally biased region" description="Basic and acidic residues" evidence="1">
    <location>
        <begin position="10"/>
        <end position="42"/>
    </location>
</feature>
<reference evidence="2" key="1">
    <citation type="submission" date="2018-11" db="EMBL/GenBank/DDBJ databases">
        <authorList>
            <consortium name="Genoscope - CEA"/>
            <person name="William W."/>
        </authorList>
    </citation>
    <scope>NUCLEOTIDE SEQUENCE</scope>
</reference>
<name>A0A3P6BAK7_BRAOL</name>
<feature type="compositionally biased region" description="Basic residues" evidence="1">
    <location>
        <begin position="43"/>
        <end position="61"/>
    </location>
</feature>
<accession>A0A3P6BAK7</accession>
<feature type="region of interest" description="Disordered" evidence="1">
    <location>
        <begin position="1"/>
        <end position="96"/>
    </location>
</feature>
<evidence type="ECO:0000313" key="2">
    <source>
        <dbReference type="EMBL" id="VDC94870.1"/>
    </source>
</evidence>
<organism evidence="2">
    <name type="scientific">Brassica oleracea</name>
    <name type="common">Wild cabbage</name>
    <dbReference type="NCBI Taxonomy" id="3712"/>
    <lineage>
        <taxon>Eukaryota</taxon>
        <taxon>Viridiplantae</taxon>
        <taxon>Streptophyta</taxon>
        <taxon>Embryophyta</taxon>
        <taxon>Tracheophyta</taxon>
        <taxon>Spermatophyta</taxon>
        <taxon>Magnoliopsida</taxon>
        <taxon>eudicotyledons</taxon>
        <taxon>Gunneridae</taxon>
        <taxon>Pentapetalae</taxon>
        <taxon>rosids</taxon>
        <taxon>malvids</taxon>
        <taxon>Brassicales</taxon>
        <taxon>Brassicaceae</taxon>
        <taxon>Brassiceae</taxon>
        <taxon>Brassica</taxon>
    </lineage>
</organism>
<dbReference type="EMBL" id="LR031872">
    <property type="protein sequence ID" value="VDC94870.1"/>
    <property type="molecule type" value="Genomic_DNA"/>
</dbReference>
<evidence type="ECO:0000256" key="1">
    <source>
        <dbReference type="SAM" id="MobiDB-lite"/>
    </source>
</evidence>
<sequence>MKRLATTTRRGSDEIEAKEREAIGPRRTENVDQHNRSETPERSRRRFREKTRRRDKRRIAPSKRAPATGGKSRLYSSKRPQYTGDRVTEKKSATEI</sequence>
<feature type="compositionally biased region" description="Basic and acidic residues" evidence="1">
    <location>
        <begin position="86"/>
        <end position="96"/>
    </location>
</feature>
<protein>
    <submittedName>
        <fullName evidence="2">Uncharacterized protein</fullName>
    </submittedName>
</protein>
<dbReference type="AlphaFoldDB" id="A0A3P6BAK7"/>